<dbReference type="eggNOG" id="KOG4013">
    <property type="taxonomic scope" value="Eukaryota"/>
</dbReference>
<dbReference type="VEuPathDB" id="AmoebaDB:NAEGRDRAFT_62888"/>
<evidence type="ECO:0000313" key="4">
    <source>
        <dbReference type="Proteomes" id="UP000006671"/>
    </source>
</evidence>
<dbReference type="Gene3D" id="3.20.20.380">
    <property type="entry name" value="Copper homeostasis (CutC) domain"/>
    <property type="match status" value="1"/>
</dbReference>
<dbReference type="PANTHER" id="PTHR12598">
    <property type="entry name" value="COPPER HOMEOSTASIS PROTEIN CUTC"/>
    <property type="match status" value="1"/>
</dbReference>
<dbReference type="PANTHER" id="PTHR12598:SF0">
    <property type="entry name" value="COPPER HOMEOSTASIS PROTEIN CUTC HOMOLOG"/>
    <property type="match status" value="1"/>
</dbReference>
<dbReference type="EMBL" id="GG738849">
    <property type="protein sequence ID" value="EFC48846.1"/>
    <property type="molecule type" value="Genomic_DNA"/>
</dbReference>
<comment type="similarity">
    <text evidence="1">Belongs to the CutC family.</text>
</comment>
<keyword evidence="4" id="KW-1185">Reference proteome</keyword>
<protein>
    <recommendedName>
        <fullName evidence="2">Copper homeostasis protein cutC homolog</fullName>
    </recommendedName>
</protein>
<proteinExistence type="inferred from homology"/>
<name>D2V258_NAEGR</name>
<sequence>MTILEVCIDSYEKGVQACLNGAKRLELCSDLALEGFTPSEELIEEFMRDVLRRSDDNEVIPIHVMIRPIKRDSNILDTFCYDSNDLQIMKEQIRMCRKLIDLHAVEKSRFKIEGFVIGCIKKENGGIIIDTEILKELCETIQENNGHFNITFHKAFDLLTHPAESLDILLQFGINRILTSLCFAYTDLKGKITAALESNNSQVDQFLKHLKEINQHQTVMTLLIGGGVRECNQLSIINFMNQNAIIPFELHSSTPFLTIN</sequence>
<dbReference type="AlphaFoldDB" id="D2V258"/>
<dbReference type="OMA" id="ITFHKAF"/>
<dbReference type="SUPFAM" id="SSF110395">
    <property type="entry name" value="CutC-like"/>
    <property type="match status" value="1"/>
</dbReference>
<dbReference type="KEGG" id="ngr:NAEGRDRAFT_62888"/>
<dbReference type="RefSeq" id="XP_002681590.1">
    <property type="nucleotide sequence ID" value="XM_002681544.1"/>
</dbReference>
<accession>D2V258</accession>
<dbReference type="InParanoid" id="D2V258"/>
<dbReference type="Pfam" id="PF03932">
    <property type="entry name" value="CutC"/>
    <property type="match status" value="1"/>
</dbReference>
<reference evidence="3 4" key="1">
    <citation type="journal article" date="2010" name="Cell">
        <title>The genome of Naegleria gruberi illuminates early eukaryotic versatility.</title>
        <authorList>
            <person name="Fritz-Laylin L.K."/>
            <person name="Prochnik S.E."/>
            <person name="Ginger M.L."/>
            <person name="Dacks J.B."/>
            <person name="Carpenter M.L."/>
            <person name="Field M.C."/>
            <person name="Kuo A."/>
            <person name="Paredez A."/>
            <person name="Chapman J."/>
            <person name="Pham J."/>
            <person name="Shu S."/>
            <person name="Neupane R."/>
            <person name="Cipriano M."/>
            <person name="Mancuso J."/>
            <person name="Tu H."/>
            <person name="Salamov A."/>
            <person name="Lindquist E."/>
            <person name="Shapiro H."/>
            <person name="Lucas S."/>
            <person name="Grigoriev I.V."/>
            <person name="Cande W.Z."/>
            <person name="Fulton C."/>
            <person name="Rokhsar D.S."/>
            <person name="Dawson S.C."/>
        </authorList>
    </citation>
    <scope>NUCLEOTIDE SEQUENCE [LARGE SCALE GENOMIC DNA]</scope>
    <source>
        <strain evidence="3 4">NEG-M</strain>
    </source>
</reference>
<evidence type="ECO:0000256" key="2">
    <source>
        <dbReference type="ARBA" id="ARBA00019014"/>
    </source>
</evidence>
<dbReference type="STRING" id="5762.D2V258"/>
<gene>
    <name evidence="3" type="ORF">NAEGRDRAFT_62888</name>
</gene>
<organism evidence="4">
    <name type="scientific">Naegleria gruberi</name>
    <name type="common">Amoeba</name>
    <dbReference type="NCBI Taxonomy" id="5762"/>
    <lineage>
        <taxon>Eukaryota</taxon>
        <taxon>Discoba</taxon>
        <taxon>Heterolobosea</taxon>
        <taxon>Tetramitia</taxon>
        <taxon>Eutetramitia</taxon>
        <taxon>Vahlkampfiidae</taxon>
        <taxon>Naegleria</taxon>
    </lineage>
</organism>
<dbReference type="InterPro" id="IPR036822">
    <property type="entry name" value="CutC-like_dom_sf"/>
</dbReference>
<dbReference type="OrthoDB" id="7392499at2759"/>
<dbReference type="InterPro" id="IPR005627">
    <property type="entry name" value="CutC-like"/>
</dbReference>
<evidence type="ECO:0000313" key="3">
    <source>
        <dbReference type="EMBL" id="EFC48846.1"/>
    </source>
</evidence>
<dbReference type="Proteomes" id="UP000006671">
    <property type="component" value="Unassembled WGS sequence"/>
</dbReference>
<dbReference type="GO" id="GO:0005507">
    <property type="term" value="F:copper ion binding"/>
    <property type="evidence" value="ECO:0007669"/>
    <property type="project" value="TreeGrafter"/>
</dbReference>
<evidence type="ECO:0000256" key="1">
    <source>
        <dbReference type="ARBA" id="ARBA00007768"/>
    </source>
</evidence>
<dbReference type="GeneID" id="8861371"/>